<protein>
    <submittedName>
        <fullName evidence="1">Uncharacterized protein</fullName>
    </submittedName>
</protein>
<organism evidence="1 2">
    <name type="scientific">Periconia macrospinosa</name>
    <dbReference type="NCBI Taxonomy" id="97972"/>
    <lineage>
        <taxon>Eukaryota</taxon>
        <taxon>Fungi</taxon>
        <taxon>Dikarya</taxon>
        <taxon>Ascomycota</taxon>
        <taxon>Pezizomycotina</taxon>
        <taxon>Dothideomycetes</taxon>
        <taxon>Pleosporomycetidae</taxon>
        <taxon>Pleosporales</taxon>
        <taxon>Massarineae</taxon>
        <taxon>Periconiaceae</taxon>
        <taxon>Periconia</taxon>
    </lineage>
</organism>
<evidence type="ECO:0000313" key="2">
    <source>
        <dbReference type="Proteomes" id="UP000244855"/>
    </source>
</evidence>
<dbReference type="AlphaFoldDB" id="A0A2V1E5R5"/>
<dbReference type="Proteomes" id="UP000244855">
    <property type="component" value="Unassembled WGS sequence"/>
</dbReference>
<dbReference type="OrthoDB" id="3799527at2759"/>
<reference evidence="1 2" key="1">
    <citation type="journal article" date="2018" name="Sci. Rep.">
        <title>Comparative genomics provides insights into the lifestyle and reveals functional heterogeneity of dark septate endophytic fungi.</title>
        <authorList>
            <person name="Knapp D.G."/>
            <person name="Nemeth J.B."/>
            <person name="Barry K."/>
            <person name="Hainaut M."/>
            <person name="Henrissat B."/>
            <person name="Johnson J."/>
            <person name="Kuo A."/>
            <person name="Lim J.H.P."/>
            <person name="Lipzen A."/>
            <person name="Nolan M."/>
            <person name="Ohm R.A."/>
            <person name="Tamas L."/>
            <person name="Grigoriev I.V."/>
            <person name="Spatafora J.W."/>
            <person name="Nagy L.G."/>
            <person name="Kovacs G.M."/>
        </authorList>
    </citation>
    <scope>NUCLEOTIDE SEQUENCE [LARGE SCALE GENOMIC DNA]</scope>
    <source>
        <strain evidence="1 2">DSE2036</strain>
    </source>
</reference>
<dbReference type="SUPFAM" id="SSF52047">
    <property type="entry name" value="RNI-like"/>
    <property type="match status" value="1"/>
</dbReference>
<name>A0A2V1E5R5_9PLEO</name>
<keyword evidence="2" id="KW-1185">Reference proteome</keyword>
<accession>A0A2V1E5R5</accession>
<gene>
    <name evidence="1" type="ORF">DM02DRAFT_611299</name>
</gene>
<evidence type="ECO:0000313" key="1">
    <source>
        <dbReference type="EMBL" id="PVI04675.1"/>
    </source>
</evidence>
<dbReference type="STRING" id="97972.A0A2V1E5R5"/>
<proteinExistence type="predicted"/>
<sequence length="238" mass="27257">MSDEATERLRHLWLEYVDATGPGGHIDYLVWYYANDDGDEDFPPSNLQEKYPNEDYMDNICEFIGRCTNLESLGLRATHYLDLQGLVWKPASTGLKHIYMHRAYIDFDVLKRLLSAADGEASNIVAMSLNFVELLDHTWKDVFDHLMRADAMRYLNISDLNYARFGESAEFRSYSYRPTTDTCVIWTENDADEEGLDDVVKKILDAGGCVSDNLDSQAVNAGYKSSDWKIITGHERRL</sequence>
<dbReference type="EMBL" id="KZ805319">
    <property type="protein sequence ID" value="PVI04675.1"/>
    <property type="molecule type" value="Genomic_DNA"/>
</dbReference>